<organism evidence="2 3">
    <name type="scientific">Ensete ventricosum</name>
    <name type="common">Abyssinian banana</name>
    <name type="synonym">Musa ensete</name>
    <dbReference type="NCBI Taxonomy" id="4639"/>
    <lineage>
        <taxon>Eukaryota</taxon>
        <taxon>Viridiplantae</taxon>
        <taxon>Streptophyta</taxon>
        <taxon>Embryophyta</taxon>
        <taxon>Tracheophyta</taxon>
        <taxon>Spermatophyta</taxon>
        <taxon>Magnoliopsida</taxon>
        <taxon>Liliopsida</taxon>
        <taxon>Zingiberales</taxon>
        <taxon>Musaceae</taxon>
        <taxon>Ensete</taxon>
    </lineage>
</organism>
<gene>
    <name evidence="2" type="ORF">B296_00039501</name>
</gene>
<dbReference type="AlphaFoldDB" id="A0A426YRW2"/>
<evidence type="ECO:0000313" key="2">
    <source>
        <dbReference type="EMBL" id="RRT54476.1"/>
    </source>
</evidence>
<evidence type="ECO:0000256" key="1">
    <source>
        <dbReference type="SAM" id="MobiDB-lite"/>
    </source>
</evidence>
<protein>
    <submittedName>
        <fullName evidence="2">Uncharacterized protein</fullName>
    </submittedName>
</protein>
<accession>A0A426YRW2</accession>
<evidence type="ECO:0000313" key="3">
    <source>
        <dbReference type="Proteomes" id="UP000287651"/>
    </source>
</evidence>
<sequence>MHLRRIHSTLSSTEQEIQRKLNLFLWTQLDWSNHTKLGMREAGEDELIIGAVRAWVVEAAEFELVLRWKKKKKKKKNKKKKRRLWHPSTASSGPSVVAHRPRHSEPPLARRQSTFVEHPQVFALSPRAKMMALVDGRRSTYVFRGFRLTNDVRWQNSASNCRLCWGRT</sequence>
<comment type="caution">
    <text evidence="2">The sequence shown here is derived from an EMBL/GenBank/DDBJ whole genome shotgun (WGS) entry which is preliminary data.</text>
</comment>
<name>A0A426YRW2_ENSVE</name>
<feature type="region of interest" description="Disordered" evidence="1">
    <location>
        <begin position="73"/>
        <end position="111"/>
    </location>
</feature>
<feature type="compositionally biased region" description="Basic residues" evidence="1">
    <location>
        <begin position="73"/>
        <end position="85"/>
    </location>
</feature>
<reference evidence="2 3" key="1">
    <citation type="journal article" date="2014" name="Agronomy (Basel)">
        <title>A Draft Genome Sequence for Ensete ventricosum, the Drought-Tolerant Tree Against Hunger.</title>
        <authorList>
            <person name="Harrison J."/>
            <person name="Moore K.A."/>
            <person name="Paszkiewicz K."/>
            <person name="Jones T."/>
            <person name="Grant M."/>
            <person name="Ambacheew D."/>
            <person name="Muzemil S."/>
            <person name="Studholme D.J."/>
        </authorList>
    </citation>
    <scope>NUCLEOTIDE SEQUENCE [LARGE SCALE GENOMIC DNA]</scope>
</reference>
<dbReference type="EMBL" id="AMZH03010586">
    <property type="protein sequence ID" value="RRT54476.1"/>
    <property type="molecule type" value="Genomic_DNA"/>
</dbReference>
<proteinExistence type="predicted"/>
<dbReference type="Proteomes" id="UP000287651">
    <property type="component" value="Unassembled WGS sequence"/>
</dbReference>